<dbReference type="EMBL" id="JAAVVK010000002">
    <property type="protein sequence ID" value="NKE38769.1"/>
    <property type="molecule type" value="Genomic_DNA"/>
</dbReference>
<evidence type="ECO:0000313" key="2">
    <source>
        <dbReference type="Proteomes" id="UP000584587"/>
    </source>
</evidence>
<comment type="caution">
    <text evidence="1">The sequence shown here is derived from an EMBL/GenBank/DDBJ whole genome shotgun (WGS) entry which is preliminary data.</text>
</comment>
<proteinExistence type="predicted"/>
<dbReference type="RefSeq" id="WP_168105239.1">
    <property type="nucleotide sequence ID" value="NZ_CP051215.1"/>
</dbReference>
<dbReference type="Proteomes" id="UP000584587">
    <property type="component" value="Unassembled WGS sequence"/>
</dbReference>
<reference evidence="1 2" key="1">
    <citation type="submission" date="2020-04" db="EMBL/GenBank/DDBJ databases">
        <title>Complete genome sequence of Spiroplasma platyhelix ATCC 51748, an insect isolate.</title>
        <authorList>
            <person name="Green E.A."/>
            <person name="Klassen J.L."/>
        </authorList>
    </citation>
    <scope>NUCLEOTIDE SEQUENCE [LARGE SCALE GENOMIC DNA]</scope>
    <source>
        <strain evidence="1 2">PALS-1</strain>
    </source>
</reference>
<dbReference type="AlphaFoldDB" id="A0A846U2L9"/>
<accession>A0A846U2L9</accession>
<keyword evidence="2" id="KW-1185">Reference proteome</keyword>
<protein>
    <submittedName>
        <fullName evidence="1">Uncharacterized protein</fullName>
    </submittedName>
</protein>
<organism evidence="1 2">
    <name type="scientific">Spiroplasma platyhelix PALS-1</name>
    <dbReference type="NCBI Taxonomy" id="1276218"/>
    <lineage>
        <taxon>Bacteria</taxon>
        <taxon>Bacillati</taxon>
        <taxon>Mycoplasmatota</taxon>
        <taxon>Mollicutes</taxon>
        <taxon>Entomoplasmatales</taxon>
        <taxon>Spiroplasmataceae</taxon>
        <taxon>Spiroplasma</taxon>
    </lineage>
</organism>
<sequence length="82" mass="9079">MAKDLNNMIEILDGDFSNIENLLTEGKTILAAVEIGEYVSSSLNKGFSDHFNANMELKEKKENIGICGCGKPANALIYIWRN</sequence>
<name>A0A846U2L9_9MOLU</name>
<gene>
    <name evidence="1" type="ORF">HER12_03295</name>
</gene>
<evidence type="ECO:0000313" key="1">
    <source>
        <dbReference type="EMBL" id="NKE38769.1"/>
    </source>
</evidence>